<gene>
    <name evidence="2" type="ORF">POPTR_005G165900</name>
</gene>
<feature type="signal peptide" evidence="1">
    <location>
        <begin position="1"/>
        <end position="30"/>
    </location>
</feature>
<sequence>MIGHRCSTVAQLVQFFLIIKCFGIFHSCSSHRFELYSSVIYGLYSSYAMRECFYDNKMHTLIIYDDFSKHVVTYRKMCLIL</sequence>
<evidence type="ECO:0000256" key="1">
    <source>
        <dbReference type="SAM" id="SignalP"/>
    </source>
</evidence>
<dbReference type="Gene3D" id="3.40.50.12240">
    <property type="match status" value="1"/>
</dbReference>
<dbReference type="STRING" id="3694.A0A2K2AHR1"/>
<evidence type="ECO:0000313" key="3">
    <source>
        <dbReference type="Proteomes" id="UP000006729"/>
    </source>
</evidence>
<reference evidence="2 3" key="1">
    <citation type="journal article" date="2006" name="Science">
        <title>The genome of black cottonwood, Populus trichocarpa (Torr. &amp; Gray).</title>
        <authorList>
            <person name="Tuskan G.A."/>
            <person name="Difazio S."/>
            <person name="Jansson S."/>
            <person name="Bohlmann J."/>
            <person name="Grigoriev I."/>
            <person name="Hellsten U."/>
            <person name="Putnam N."/>
            <person name="Ralph S."/>
            <person name="Rombauts S."/>
            <person name="Salamov A."/>
            <person name="Schein J."/>
            <person name="Sterck L."/>
            <person name="Aerts A."/>
            <person name="Bhalerao R.R."/>
            <person name="Bhalerao R.P."/>
            <person name="Blaudez D."/>
            <person name="Boerjan W."/>
            <person name="Brun A."/>
            <person name="Brunner A."/>
            <person name="Busov V."/>
            <person name="Campbell M."/>
            <person name="Carlson J."/>
            <person name="Chalot M."/>
            <person name="Chapman J."/>
            <person name="Chen G.L."/>
            <person name="Cooper D."/>
            <person name="Coutinho P.M."/>
            <person name="Couturier J."/>
            <person name="Covert S."/>
            <person name="Cronk Q."/>
            <person name="Cunningham R."/>
            <person name="Davis J."/>
            <person name="Degroeve S."/>
            <person name="Dejardin A."/>
            <person name="Depamphilis C."/>
            <person name="Detter J."/>
            <person name="Dirks B."/>
            <person name="Dubchak I."/>
            <person name="Duplessis S."/>
            <person name="Ehlting J."/>
            <person name="Ellis B."/>
            <person name="Gendler K."/>
            <person name="Goodstein D."/>
            <person name="Gribskov M."/>
            <person name="Grimwood J."/>
            <person name="Groover A."/>
            <person name="Gunter L."/>
            <person name="Hamberger B."/>
            <person name="Heinze B."/>
            <person name="Helariutta Y."/>
            <person name="Henrissat B."/>
            <person name="Holligan D."/>
            <person name="Holt R."/>
            <person name="Huang W."/>
            <person name="Islam-Faridi N."/>
            <person name="Jones S."/>
            <person name="Jones-Rhoades M."/>
            <person name="Jorgensen R."/>
            <person name="Joshi C."/>
            <person name="Kangasjarvi J."/>
            <person name="Karlsson J."/>
            <person name="Kelleher C."/>
            <person name="Kirkpatrick R."/>
            <person name="Kirst M."/>
            <person name="Kohler A."/>
            <person name="Kalluri U."/>
            <person name="Larimer F."/>
            <person name="Leebens-Mack J."/>
            <person name="Leple J.C."/>
            <person name="Locascio P."/>
            <person name="Lou Y."/>
            <person name="Lucas S."/>
            <person name="Martin F."/>
            <person name="Montanini B."/>
            <person name="Napoli C."/>
            <person name="Nelson D.R."/>
            <person name="Nelson C."/>
            <person name="Nieminen K."/>
            <person name="Nilsson O."/>
            <person name="Pereda V."/>
            <person name="Peter G."/>
            <person name="Philippe R."/>
            <person name="Pilate G."/>
            <person name="Poliakov A."/>
            <person name="Razumovskaya J."/>
            <person name="Richardson P."/>
            <person name="Rinaldi C."/>
            <person name="Ritland K."/>
            <person name="Rouze P."/>
            <person name="Ryaboy D."/>
            <person name="Schmutz J."/>
            <person name="Schrader J."/>
            <person name="Segerman B."/>
            <person name="Shin H."/>
            <person name="Siddiqui A."/>
            <person name="Sterky F."/>
            <person name="Terry A."/>
            <person name="Tsai C.J."/>
            <person name="Uberbacher E."/>
            <person name="Unneberg P."/>
            <person name="Vahala J."/>
            <person name="Wall K."/>
            <person name="Wessler S."/>
            <person name="Yang G."/>
            <person name="Yin T."/>
            <person name="Douglas C."/>
            <person name="Marra M."/>
            <person name="Sandberg G."/>
            <person name="Van de Peer Y."/>
            <person name="Rokhsar D."/>
        </authorList>
    </citation>
    <scope>NUCLEOTIDE SEQUENCE [LARGE SCALE GENOMIC DNA]</scope>
    <source>
        <strain evidence="3">cv. Nisqually</strain>
    </source>
</reference>
<feature type="chain" id="PRO_5014325255" description="Secreted protein" evidence="1">
    <location>
        <begin position="31"/>
        <end position="81"/>
    </location>
</feature>
<name>A0A2K2AHR1_POPTR</name>
<dbReference type="InParanoid" id="A0A2K2AHR1"/>
<dbReference type="SUPFAM" id="SSF52540">
    <property type="entry name" value="P-loop containing nucleoside triphosphate hydrolases"/>
    <property type="match status" value="1"/>
</dbReference>
<dbReference type="EMBL" id="CM009294">
    <property type="protein sequence ID" value="PNT37062.1"/>
    <property type="molecule type" value="Genomic_DNA"/>
</dbReference>
<proteinExistence type="predicted"/>
<dbReference type="Proteomes" id="UP000006729">
    <property type="component" value="Chromosome 5"/>
</dbReference>
<dbReference type="InterPro" id="IPR027417">
    <property type="entry name" value="P-loop_NTPase"/>
</dbReference>
<evidence type="ECO:0008006" key="4">
    <source>
        <dbReference type="Google" id="ProtNLM"/>
    </source>
</evidence>
<dbReference type="AlphaFoldDB" id="A0A2K2AHR1"/>
<organism evidence="2 3">
    <name type="scientific">Populus trichocarpa</name>
    <name type="common">Western balsam poplar</name>
    <name type="synonym">Populus balsamifera subsp. trichocarpa</name>
    <dbReference type="NCBI Taxonomy" id="3694"/>
    <lineage>
        <taxon>Eukaryota</taxon>
        <taxon>Viridiplantae</taxon>
        <taxon>Streptophyta</taxon>
        <taxon>Embryophyta</taxon>
        <taxon>Tracheophyta</taxon>
        <taxon>Spermatophyta</taxon>
        <taxon>Magnoliopsida</taxon>
        <taxon>eudicotyledons</taxon>
        <taxon>Gunneridae</taxon>
        <taxon>Pentapetalae</taxon>
        <taxon>rosids</taxon>
        <taxon>fabids</taxon>
        <taxon>Malpighiales</taxon>
        <taxon>Salicaceae</taxon>
        <taxon>Saliceae</taxon>
        <taxon>Populus</taxon>
    </lineage>
</organism>
<keyword evidence="1" id="KW-0732">Signal</keyword>
<evidence type="ECO:0000313" key="2">
    <source>
        <dbReference type="EMBL" id="PNT37062.1"/>
    </source>
</evidence>
<accession>A0A2K2AHR1</accession>
<keyword evidence="3" id="KW-1185">Reference proteome</keyword>
<protein>
    <recommendedName>
        <fullName evidence="4">Secreted protein</fullName>
    </recommendedName>
</protein>